<dbReference type="RefSeq" id="WP_203961609.1">
    <property type="nucleotide sequence ID" value="NZ_AP023355.1"/>
</dbReference>
<evidence type="ECO:0000256" key="1">
    <source>
        <dbReference type="ARBA" id="ARBA00004496"/>
    </source>
</evidence>
<name>A0A7R7DP76_9ACTN</name>
<dbReference type="InterPro" id="IPR019933">
    <property type="entry name" value="DivIVA_domain"/>
</dbReference>
<feature type="region of interest" description="Disordered" evidence="10">
    <location>
        <begin position="244"/>
        <end position="292"/>
    </location>
</feature>
<keyword evidence="12" id="KW-1185">Reference proteome</keyword>
<dbReference type="Gene3D" id="1.20.5.620">
    <property type="entry name" value="F1F0 ATP synthase subunit B, membrane domain"/>
    <property type="match status" value="1"/>
</dbReference>
<evidence type="ECO:0000313" key="12">
    <source>
        <dbReference type="Proteomes" id="UP000611640"/>
    </source>
</evidence>
<keyword evidence="7" id="KW-0131">Cell cycle</keyword>
<dbReference type="Gene3D" id="1.20.5.110">
    <property type="match status" value="1"/>
</dbReference>
<keyword evidence="5" id="KW-0132">Cell division</keyword>
<dbReference type="Pfam" id="PF05103">
    <property type="entry name" value="DivIVA"/>
    <property type="match status" value="1"/>
</dbReference>
<evidence type="ECO:0000256" key="10">
    <source>
        <dbReference type="SAM" id="MobiDB-lite"/>
    </source>
</evidence>
<reference evidence="11 12" key="1">
    <citation type="submission" date="2020-08" db="EMBL/GenBank/DDBJ databases">
        <title>Whole genome shotgun sequence of Actinocatenispora thailandica NBRC 105041.</title>
        <authorList>
            <person name="Komaki H."/>
            <person name="Tamura T."/>
        </authorList>
    </citation>
    <scope>NUCLEOTIDE SEQUENCE [LARGE SCALE GENOMIC DNA]</scope>
    <source>
        <strain evidence="11 12">NBRC 105041</strain>
    </source>
</reference>
<dbReference type="AlphaFoldDB" id="A0A7R7DP76"/>
<dbReference type="PANTHER" id="PTHR35794">
    <property type="entry name" value="CELL DIVISION PROTEIN DIVIVA"/>
    <property type="match status" value="1"/>
</dbReference>
<comment type="subcellular location">
    <subcellularLocation>
        <location evidence="1">Cytoplasm</location>
    </subcellularLocation>
</comment>
<dbReference type="KEGG" id="atl:Athai_24700"/>
<dbReference type="GO" id="GO:0005737">
    <property type="term" value="C:cytoplasm"/>
    <property type="evidence" value="ECO:0007669"/>
    <property type="project" value="UniProtKB-SubCell"/>
</dbReference>
<organism evidence="11 12">
    <name type="scientific">Actinocatenispora thailandica</name>
    <dbReference type="NCBI Taxonomy" id="227318"/>
    <lineage>
        <taxon>Bacteria</taxon>
        <taxon>Bacillati</taxon>
        <taxon>Actinomycetota</taxon>
        <taxon>Actinomycetes</taxon>
        <taxon>Micromonosporales</taxon>
        <taxon>Micromonosporaceae</taxon>
        <taxon>Actinocatenispora</taxon>
    </lineage>
</organism>
<dbReference type="EMBL" id="AP023355">
    <property type="protein sequence ID" value="BCJ34967.1"/>
    <property type="molecule type" value="Genomic_DNA"/>
</dbReference>
<evidence type="ECO:0000256" key="5">
    <source>
        <dbReference type="ARBA" id="ARBA00022618"/>
    </source>
</evidence>
<dbReference type="Proteomes" id="UP000611640">
    <property type="component" value="Chromosome"/>
</dbReference>
<evidence type="ECO:0000256" key="2">
    <source>
        <dbReference type="ARBA" id="ARBA00009008"/>
    </source>
</evidence>
<sequence length="292" mass="31060">MPLTPADVHNVAFKKPPIGKRGYDEDEVDAFLDEVERELVRLVEDNNELRAQVERLQHGAAPVAPVAGGGAPEHLVAENADLKGQLEQLEAEKANAEQAVRNAQAELEAMHAQAGGVPAVAAAAAGGDGGEQQALRVLMMAQRTADDHVSDARREADKLLSDARAKAEDVTQKARGKAESLERDARQRHQEAMGGLEVKRAALQKHIEELKAFERQYRTRLKAYLESQLRDLGARGQGIEDELSRTGEVAGGSGSNRQVSANGSGLAAASLGGSYNSGRNGLGLPNGDGNSR</sequence>
<feature type="region of interest" description="Disordered" evidence="10">
    <location>
        <begin position="162"/>
        <end position="185"/>
    </location>
</feature>
<comment type="similarity">
    <text evidence="2">Belongs to the DivIVA family.</text>
</comment>
<evidence type="ECO:0000256" key="7">
    <source>
        <dbReference type="ARBA" id="ARBA00023306"/>
    </source>
</evidence>
<keyword evidence="4" id="KW-0963">Cytoplasm</keyword>
<dbReference type="GO" id="GO:0051301">
    <property type="term" value="P:cell division"/>
    <property type="evidence" value="ECO:0007669"/>
    <property type="project" value="UniProtKB-KW"/>
</dbReference>
<dbReference type="Gene3D" id="6.10.250.660">
    <property type="match status" value="1"/>
</dbReference>
<feature type="coiled-coil region" evidence="9">
    <location>
        <begin position="32"/>
        <end position="113"/>
    </location>
</feature>
<evidence type="ECO:0000256" key="9">
    <source>
        <dbReference type="SAM" id="Coils"/>
    </source>
</evidence>
<accession>A0A7R7DP76</accession>
<dbReference type="InterPro" id="IPR007793">
    <property type="entry name" value="DivIVA_fam"/>
</dbReference>
<evidence type="ECO:0000256" key="6">
    <source>
        <dbReference type="ARBA" id="ARBA00023054"/>
    </source>
</evidence>
<gene>
    <name evidence="11" type="primary">wag31</name>
    <name evidence="11" type="ORF">Athai_24700</name>
</gene>
<feature type="compositionally biased region" description="Low complexity" evidence="10">
    <location>
        <begin position="260"/>
        <end position="278"/>
    </location>
</feature>
<proteinExistence type="inferred from homology"/>
<protein>
    <recommendedName>
        <fullName evidence="3">Cell wall synthesis protein Wag31</fullName>
    </recommendedName>
    <alternativeName>
        <fullName evidence="8">Antigen 84</fullName>
    </alternativeName>
</protein>
<evidence type="ECO:0000256" key="3">
    <source>
        <dbReference type="ARBA" id="ARBA00018787"/>
    </source>
</evidence>
<dbReference type="PANTHER" id="PTHR35794:SF2">
    <property type="entry name" value="CELL DIVISION PROTEIN DIVIVA"/>
    <property type="match status" value="1"/>
</dbReference>
<evidence type="ECO:0000256" key="4">
    <source>
        <dbReference type="ARBA" id="ARBA00022490"/>
    </source>
</evidence>
<dbReference type="NCBIfam" id="TIGR03544">
    <property type="entry name" value="DivI1A_domain"/>
    <property type="match status" value="1"/>
</dbReference>
<keyword evidence="6 9" id="KW-0175">Coiled coil</keyword>
<evidence type="ECO:0000313" key="11">
    <source>
        <dbReference type="EMBL" id="BCJ34967.1"/>
    </source>
</evidence>
<evidence type="ECO:0000256" key="8">
    <source>
        <dbReference type="ARBA" id="ARBA00031737"/>
    </source>
</evidence>